<gene>
    <name evidence="1" type="ORF">G9444_6291</name>
</gene>
<protein>
    <recommendedName>
        <fullName evidence="3">Restriction endonuclease subunit S</fullName>
    </recommendedName>
</protein>
<dbReference type="AlphaFoldDB" id="A0A6G9D306"/>
<accession>A0A6G9D306</accession>
<dbReference type="EMBL" id="CP050124">
    <property type="protein sequence ID" value="QIP43534.1"/>
    <property type="molecule type" value="Genomic_DNA"/>
</dbReference>
<evidence type="ECO:0000313" key="2">
    <source>
        <dbReference type="Proteomes" id="UP000502345"/>
    </source>
</evidence>
<sequence length="52" mass="5604">MSEQDQIAKFLLQTDATIDAASNELGGLRSLKKGLMSDLLTGRIRVPLETAS</sequence>
<evidence type="ECO:0000313" key="1">
    <source>
        <dbReference type="EMBL" id="QIP43534.1"/>
    </source>
</evidence>
<dbReference type="Proteomes" id="UP000502345">
    <property type="component" value="Chromosome"/>
</dbReference>
<reference evidence="1 2" key="1">
    <citation type="submission" date="2020-03" db="EMBL/GenBank/DDBJ databases">
        <title>Screen low temperature-resistant strains for efficient degradation of petroleum hydrocarbons under the low temperature.</title>
        <authorList>
            <person name="Wang Y."/>
            <person name="Chen J."/>
        </authorList>
    </citation>
    <scope>NUCLEOTIDE SEQUENCE [LARGE SCALE GENOMIC DNA]</scope>
    <source>
        <strain evidence="1 2">KB1</strain>
    </source>
</reference>
<dbReference type="SUPFAM" id="SSF116734">
    <property type="entry name" value="DNA methylase specificity domain"/>
    <property type="match status" value="1"/>
</dbReference>
<name>A0A6G9D306_RHOER</name>
<proteinExistence type="predicted"/>
<organism evidence="1 2">
    <name type="scientific">Rhodococcus erythropolis</name>
    <name type="common">Arthrobacter picolinophilus</name>
    <dbReference type="NCBI Taxonomy" id="1833"/>
    <lineage>
        <taxon>Bacteria</taxon>
        <taxon>Bacillati</taxon>
        <taxon>Actinomycetota</taxon>
        <taxon>Actinomycetes</taxon>
        <taxon>Mycobacteriales</taxon>
        <taxon>Nocardiaceae</taxon>
        <taxon>Rhodococcus</taxon>
        <taxon>Rhodococcus erythropolis group</taxon>
    </lineage>
</organism>
<dbReference type="Gene3D" id="1.10.287.1120">
    <property type="entry name" value="Bipartite methylase S protein"/>
    <property type="match status" value="1"/>
</dbReference>
<evidence type="ECO:0008006" key="3">
    <source>
        <dbReference type="Google" id="ProtNLM"/>
    </source>
</evidence>